<accession>A0A449A4V3</accession>
<sequence>MTNKMTNYKKIKSLLMFSALGVISTTSFIACTEVKNSKENQVNSKQNEENSDPKTQKEIKEYVHSTNLSNAKSDEIKDEFQLIVTKEGEDKYLEILTIIQNQLTNGSTIYDIFQYFLDHHHYPDQKWVEVKQNDTWRAKILSEKNWEVNFDNDNWIIEFKIPIKENDSKIYKKLLLKFKKPENIYKQSIIESRKIQITLNDNMHVDYSKFKNDFYKKLFETGSAGDAITSMSEGENPWFKKEIKDTNYIDQTWEYNVVFNDETKVVRLETKLINKKDPENDKKYDTFYFKFDQKDKPTLMNLSKDLSNEKATNKNLDIKLSEKTKNNYLDFVTWLKVWAPQVRISEIFKFYFTEENAFQHNENLISFLENPRNKSLLSGWKVEFDDTNLIIKLTVKVNQNIFENEKIIDKQPRDEVIILKFNSLSDNEKYPNDKIVIELKDDSMSYQEFVNKYKENIYSNNNLITTLQKISKEEDSALVFDTKPFDKTINEEFYFEGSSIRFLEENKTVAITIPTRWEHGHDDHKHYHYNFYYFVLKFKS</sequence>
<name>A0A449A4V3_9BACT</name>
<keyword evidence="1" id="KW-0732">Signal</keyword>
<dbReference type="PROSITE" id="PS51257">
    <property type="entry name" value="PROKAR_LIPOPROTEIN"/>
    <property type="match status" value="1"/>
</dbReference>
<reference evidence="2 3" key="1">
    <citation type="submission" date="2019-01" db="EMBL/GenBank/DDBJ databases">
        <authorList>
            <consortium name="Pathogen Informatics"/>
        </authorList>
    </citation>
    <scope>NUCLEOTIDE SEQUENCE [LARGE SCALE GENOMIC DNA]</scope>
    <source>
        <strain evidence="2 3">NCTC10166</strain>
    </source>
</reference>
<gene>
    <name evidence="2" type="ORF">NCTC10166_00211</name>
</gene>
<feature type="signal peptide" evidence="1">
    <location>
        <begin position="1"/>
        <end position="29"/>
    </location>
</feature>
<protein>
    <recommendedName>
        <fullName evidence="4">Lipoprotein</fullName>
    </recommendedName>
</protein>
<dbReference type="KEGG" id="mnu:NCTC10166_00211"/>
<dbReference type="Proteomes" id="UP000289440">
    <property type="component" value="Chromosome"/>
</dbReference>
<dbReference type="AlphaFoldDB" id="A0A449A4V3"/>
<feature type="chain" id="PRO_5019387577" description="Lipoprotein" evidence="1">
    <location>
        <begin position="30"/>
        <end position="540"/>
    </location>
</feature>
<evidence type="ECO:0000313" key="2">
    <source>
        <dbReference type="EMBL" id="VEU59252.1"/>
    </source>
</evidence>
<evidence type="ECO:0000313" key="3">
    <source>
        <dbReference type="Proteomes" id="UP000289440"/>
    </source>
</evidence>
<organism evidence="2 3">
    <name type="scientific">Mesomycoplasma neurolyticum</name>
    <dbReference type="NCBI Taxonomy" id="2120"/>
    <lineage>
        <taxon>Bacteria</taxon>
        <taxon>Bacillati</taxon>
        <taxon>Mycoplasmatota</taxon>
        <taxon>Mycoplasmoidales</taxon>
        <taxon>Metamycoplasmataceae</taxon>
        <taxon>Mesomycoplasma</taxon>
    </lineage>
</organism>
<dbReference type="EMBL" id="LR214951">
    <property type="protein sequence ID" value="VEU59252.1"/>
    <property type="molecule type" value="Genomic_DNA"/>
</dbReference>
<evidence type="ECO:0000256" key="1">
    <source>
        <dbReference type="SAM" id="SignalP"/>
    </source>
</evidence>
<keyword evidence="3" id="KW-1185">Reference proteome</keyword>
<evidence type="ECO:0008006" key="4">
    <source>
        <dbReference type="Google" id="ProtNLM"/>
    </source>
</evidence>
<proteinExistence type="predicted"/>